<evidence type="ECO:0000256" key="3">
    <source>
        <dbReference type="ARBA" id="ARBA00022475"/>
    </source>
</evidence>
<evidence type="ECO:0000256" key="6">
    <source>
        <dbReference type="ARBA" id="ARBA00023136"/>
    </source>
</evidence>
<dbReference type="OrthoDB" id="9773467at2"/>
<dbReference type="RefSeq" id="WP_013253239.1">
    <property type="nucleotide sequence ID" value="NC_014364.1"/>
</dbReference>
<evidence type="ECO:0000256" key="7">
    <source>
        <dbReference type="RuleBase" id="RU363032"/>
    </source>
</evidence>
<feature type="domain" description="ABC transmembrane type-1" evidence="8">
    <location>
        <begin position="70"/>
        <end position="259"/>
    </location>
</feature>
<dbReference type="EMBL" id="CP002116">
    <property type="protein sequence ID" value="ADK79775.1"/>
    <property type="molecule type" value="Genomic_DNA"/>
</dbReference>
<keyword evidence="6 7" id="KW-0472">Membrane</keyword>
<dbReference type="InterPro" id="IPR000515">
    <property type="entry name" value="MetI-like"/>
</dbReference>
<keyword evidence="3" id="KW-1003">Cell membrane</keyword>
<keyword evidence="2 7" id="KW-0813">Transport</keyword>
<dbReference type="SUPFAM" id="SSF161098">
    <property type="entry name" value="MetI-like"/>
    <property type="match status" value="1"/>
</dbReference>
<dbReference type="STRING" id="573413.Spirs_0632"/>
<reference evidence="9 10" key="1">
    <citation type="journal article" date="2010" name="Stand. Genomic Sci.">
        <title>Complete genome sequence of Spirochaeta smaragdinae type strain (SEBR 4228).</title>
        <authorList>
            <person name="Mavromatis K."/>
            <person name="Yasawong M."/>
            <person name="Chertkov O."/>
            <person name="Lapidus A."/>
            <person name="Lucas S."/>
            <person name="Nolan M."/>
            <person name="Del Rio T.G."/>
            <person name="Tice H."/>
            <person name="Cheng J.F."/>
            <person name="Pitluck S."/>
            <person name="Liolios K."/>
            <person name="Ivanova N."/>
            <person name="Tapia R."/>
            <person name="Han C."/>
            <person name="Bruce D."/>
            <person name="Goodwin L."/>
            <person name="Pati A."/>
            <person name="Chen A."/>
            <person name="Palaniappan K."/>
            <person name="Land M."/>
            <person name="Hauser L."/>
            <person name="Chang Y.J."/>
            <person name="Jeffries C.D."/>
            <person name="Detter J.C."/>
            <person name="Rohde M."/>
            <person name="Brambilla E."/>
            <person name="Spring S."/>
            <person name="Goker M."/>
            <person name="Sikorski J."/>
            <person name="Woyke T."/>
            <person name="Bristow J."/>
            <person name="Eisen J.A."/>
            <person name="Markowitz V."/>
            <person name="Hugenholtz P."/>
            <person name="Klenk H.P."/>
            <person name="Kyrpides N.C."/>
        </authorList>
    </citation>
    <scope>NUCLEOTIDE SEQUENCE [LARGE SCALE GENOMIC DNA]</scope>
    <source>
        <strain evidence="10">DSM 11293 / JCM 15392 / SEBR 4228</strain>
    </source>
</reference>
<keyword evidence="10" id="KW-1185">Reference proteome</keyword>
<dbReference type="AlphaFoldDB" id="E1RBP5"/>
<keyword evidence="5 7" id="KW-1133">Transmembrane helix</keyword>
<dbReference type="GO" id="GO:0005886">
    <property type="term" value="C:plasma membrane"/>
    <property type="evidence" value="ECO:0007669"/>
    <property type="project" value="UniProtKB-SubCell"/>
</dbReference>
<dbReference type="PANTHER" id="PTHR43744:SF12">
    <property type="entry name" value="ABC TRANSPORTER PERMEASE PROTEIN MG189-RELATED"/>
    <property type="match status" value="1"/>
</dbReference>
<dbReference type="Pfam" id="PF00528">
    <property type="entry name" value="BPD_transp_1"/>
    <property type="match status" value="1"/>
</dbReference>
<dbReference type="CDD" id="cd06261">
    <property type="entry name" value="TM_PBP2"/>
    <property type="match status" value="1"/>
</dbReference>
<feature type="transmembrane region" description="Helical" evidence="7">
    <location>
        <begin position="69"/>
        <end position="93"/>
    </location>
</feature>
<dbReference type="KEGG" id="ssm:Spirs_0632"/>
<gene>
    <name evidence="9" type="ordered locus">Spirs_0632</name>
</gene>
<dbReference type="Gene3D" id="1.10.3720.10">
    <property type="entry name" value="MetI-like"/>
    <property type="match status" value="1"/>
</dbReference>
<dbReference type="HOGENOM" id="CLU_016047_1_1_12"/>
<dbReference type="GO" id="GO:0055085">
    <property type="term" value="P:transmembrane transport"/>
    <property type="evidence" value="ECO:0007669"/>
    <property type="project" value="InterPro"/>
</dbReference>
<feature type="transmembrane region" description="Helical" evidence="7">
    <location>
        <begin position="9"/>
        <end position="30"/>
    </location>
</feature>
<dbReference type="PROSITE" id="PS50928">
    <property type="entry name" value="ABC_TM1"/>
    <property type="match status" value="1"/>
</dbReference>
<name>E1RBP5_SEDSS</name>
<feature type="transmembrane region" description="Helical" evidence="7">
    <location>
        <begin position="235"/>
        <end position="258"/>
    </location>
</feature>
<evidence type="ECO:0000313" key="9">
    <source>
        <dbReference type="EMBL" id="ADK79775.1"/>
    </source>
</evidence>
<dbReference type="Proteomes" id="UP000002318">
    <property type="component" value="Chromosome"/>
</dbReference>
<comment type="similarity">
    <text evidence="7">Belongs to the binding-protein-dependent transport system permease family.</text>
</comment>
<dbReference type="eggNOG" id="COG0395">
    <property type="taxonomic scope" value="Bacteria"/>
</dbReference>
<sequence length="273" mass="31530">MYHSRFSRLVLHIVLGLTACIVVFPFLWMLTVSFSEQSSVLNRVLIIFPSTWNIEGYKEVFRQTPYFRWFLNSSFITILLTTLQLVFGTFAAYGLSRFTFPGRELLFFLVLCTMMIPPQAIMLPSYMVITSFGWVNSYWGLVMPNIAKGYVIFMLRQFFLQIPRQLDEASQIDGCNSLQTLYHVYLVSALPAIISVTLIQFVRNWNDYYWALVVITEKLKLTLPVAIVTFRDETLVRWVPTMAAAVLSVIPVVLLYLFGQRYFLETNLASGTK</sequence>
<feature type="transmembrane region" description="Helical" evidence="7">
    <location>
        <begin position="138"/>
        <end position="159"/>
    </location>
</feature>
<evidence type="ECO:0000256" key="4">
    <source>
        <dbReference type="ARBA" id="ARBA00022692"/>
    </source>
</evidence>
<keyword evidence="4 7" id="KW-0812">Transmembrane</keyword>
<dbReference type="InterPro" id="IPR035906">
    <property type="entry name" value="MetI-like_sf"/>
</dbReference>
<feature type="transmembrane region" description="Helical" evidence="7">
    <location>
        <begin position="180"/>
        <end position="202"/>
    </location>
</feature>
<evidence type="ECO:0000256" key="1">
    <source>
        <dbReference type="ARBA" id="ARBA00004651"/>
    </source>
</evidence>
<organism evidence="9 10">
    <name type="scientific">Sediminispirochaeta smaragdinae (strain DSM 11293 / JCM 15392 / SEBR 4228)</name>
    <name type="common">Spirochaeta smaragdinae</name>
    <dbReference type="NCBI Taxonomy" id="573413"/>
    <lineage>
        <taxon>Bacteria</taxon>
        <taxon>Pseudomonadati</taxon>
        <taxon>Spirochaetota</taxon>
        <taxon>Spirochaetia</taxon>
        <taxon>Spirochaetales</taxon>
        <taxon>Spirochaetaceae</taxon>
        <taxon>Sediminispirochaeta</taxon>
    </lineage>
</organism>
<evidence type="ECO:0000256" key="5">
    <source>
        <dbReference type="ARBA" id="ARBA00022989"/>
    </source>
</evidence>
<proteinExistence type="inferred from homology"/>
<feature type="transmembrane region" description="Helical" evidence="7">
    <location>
        <begin position="105"/>
        <end position="126"/>
    </location>
</feature>
<evidence type="ECO:0000259" key="8">
    <source>
        <dbReference type="PROSITE" id="PS50928"/>
    </source>
</evidence>
<dbReference type="PROSITE" id="PS51257">
    <property type="entry name" value="PROKAR_LIPOPROTEIN"/>
    <property type="match status" value="1"/>
</dbReference>
<dbReference type="PANTHER" id="PTHR43744">
    <property type="entry name" value="ABC TRANSPORTER PERMEASE PROTEIN MG189-RELATED-RELATED"/>
    <property type="match status" value="1"/>
</dbReference>
<protein>
    <submittedName>
        <fullName evidence="9">Binding-protein-dependent transport systems inner membrane component</fullName>
    </submittedName>
</protein>
<evidence type="ECO:0000313" key="10">
    <source>
        <dbReference type="Proteomes" id="UP000002318"/>
    </source>
</evidence>
<evidence type="ECO:0000256" key="2">
    <source>
        <dbReference type="ARBA" id="ARBA00022448"/>
    </source>
</evidence>
<accession>E1RBP5</accession>
<comment type="subcellular location">
    <subcellularLocation>
        <location evidence="1 7">Cell membrane</location>
        <topology evidence="1 7">Multi-pass membrane protein</topology>
    </subcellularLocation>
</comment>